<dbReference type="Proteomes" id="UP001157502">
    <property type="component" value="Chromosome 4"/>
</dbReference>
<accession>A0ACC2HAF3</accession>
<evidence type="ECO:0000313" key="1">
    <source>
        <dbReference type="EMBL" id="KAJ8012902.1"/>
    </source>
</evidence>
<reference evidence="1" key="1">
    <citation type="submission" date="2021-05" db="EMBL/GenBank/DDBJ databases">
        <authorList>
            <person name="Pan Q."/>
            <person name="Jouanno E."/>
            <person name="Zahm M."/>
            <person name="Klopp C."/>
            <person name="Cabau C."/>
            <person name="Louis A."/>
            <person name="Berthelot C."/>
            <person name="Parey E."/>
            <person name="Roest Crollius H."/>
            <person name="Montfort J."/>
            <person name="Robinson-Rechavi M."/>
            <person name="Bouchez O."/>
            <person name="Lampietro C."/>
            <person name="Lopez Roques C."/>
            <person name="Donnadieu C."/>
            <person name="Postlethwait J."/>
            <person name="Bobe J."/>
            <person name="Dillon D."/>
            <person name="Chandos A."/>
            <person name="von Hippel F."/>
            <person name="Guiguen Y."/>
        </authorList>
    </citation>
    <scope>NUCLEOTIDE SEQUENCE</scope>
    <source>
        <strain evidence="1">YG-Jan2019</strain>
    </source>
</reference>
<evidence type="ECO:0000313" key="2">
    <source>
        <dbReference type="Proteomes" id="UP001157502"/>
    </source>
</evidence>
<gene>
    <name evidence="1" type="ORF">DPEC_G00047700</name>
</gene>
<comment type="caution">
    <text evidence="1">The sequence shown here is derived from an EMBL/GenBank/DDBJ whole genome shotgun (WGS) entry which is preliminary data.</text>
</comment>
<sequence>MPQSQVKTQVAKVLNKTTPGLQIWRIENMEMVPFPSKAYGQFYEGDSYIILYTKKVQSSFTYDIHYWLGKDTSNDEQGSAAIYTTLMDEHLGGVAVQHREAQGYESDTFRGLFKQGIM</sequence>
<name>A0ACC2HAF3_DALPE</name>
<organism evidence="1 2">
    <name type="scientific">Dallia pectoralis</name>
    <name type="common">Alaska blackfish</name>
    <dbReference type="NCBI Taxonomy" id="75939"/>
    <lineage>
        <taxon>Eukaryota</taxon>
        <taxon>Metazoa</taxon>
        <taxon>Chordata</taxon>
        <taxon>Craniata</taxon>
        <taxon>Vertebrata</taxon>
        <taxon>Euteleostomi</taxon>
        <taxon>Actinopterygii</taxon>
        <taxon>Neopterygii</taxon>
        <taxon>Teleostei</taxon>
        <taxon>Protacanthopterygii</taxon>
        <taxon>Esociformes</taxon>
        <taxon>Umbridae</taxon>
        <taxon>Dallia</taxon>
    </lineage>
</organism>
<keyword evidence="2" id="KW-1185">Reference proteome</keyword>
<protein>
    <submittedName>
        <fullName evidence="1">Uncharacterized protein</fullName>
    </submittedName>
</protein>
<proteinExistence type="predicted"/>
<dbReference type="EMBL" id="CM055731">
    <property type="protein sequence ID" value="KAJ8012902.1"/>
    <property type="molecule type" value="Genomic_DNA"/>
</dbReference>